<keyword evidence="3 6" id="KW-0812">Transmembrane</keyword>
<comment type="caution">
    <text evidence="7">The sequence shown here is derived from an EMBL/GenBank/DDBJ whole genome shotgun (WGS) entry which is preliminary data.</text>
</comment>
<keyword evidence="4 6" id="KW-1133">Transmembrane helix</keyword>
<organism evidence="7 8">
    <name type="scientific">Zostera marina</name>
    <name type="common">Eelgrass</name>
    <dbReference type="NCBI Taxonomy" id="29655"/>
    <lineage>
        <taxon>Eukaryota</taxon>
        <taxon>Viridiplantae</taxon>
        <taxon>Streptophyta</taxon>
        <taxon>Embryophyta</taxon>
        <taxon>Tracheophyta</taxon>
        <taxon>Spermatophyta</taxon>
        <taxon>Magnoliopsida</taxon>
        <taxon>Liliopsida</taxon>
        <taxon>Zosteraceae</taxon>
        <taxon>Zostera</taxon>
    </lineage>
</organism>
<feature type="transmembrane region" description="Helical" evidence="6">
    <location>
        <begin position="85"/>
        <end position="105"/>
    </location>
</feature>
<dbReference type="OMA" id="AKPYHPL"/>
<accession>A0A0K9PX24</accession>
<gene>
    <name evidence="7" type="ORF">ZOSMA_15G01040</name>
</gene>
<dbReference type="Proteomes" id="UP000036987">
    <property type="component" value="Unassembled WGS sequence"/>
</dbReference>
<evidence type="ECO:0000256" key="1">
    <source>
        <dbReference type="ARBA" id="ARBA00004141"/>
    </source>
</evidence>
<evidence type="ECO:0000313" key="8">
    <source>
        <dbReference type="Proteomes" id="UP000036987"/>
    </source>
</evidence>
<evidence type="ECO:0000313" key="7">
    <source>
        <dbReference type="EMBL" id="KMZ72765.1"/>
    </source>
</evidence>
<dbReference type="PANTHER" id="PTHR47830">
    <property type="entry name" value="OS11G0534100 PROTEIN"/>
    <property type="match status" value="1"/>
</dbReference>
<keyword evidence="8" id="KW-1185">Reference proteome</keyword>
<feature type="transmembrane region" description="Helical" evidence="6">
    <location>
        <begin position="12"/>
        <end position="30"/>
    </location>
</feature>
<sequence>MSLLLDHIPTFLFLFTYGLYHLISSVRSHLLRHASAKPYYPLPLSSHRSHVLRHFPLYLTILLLLVAIFHSAFTSAVSDNFHFVSLQSSIVLLLFQLIALSFVLFPLPSDATFLIAAVAFLLLSLTSRALSASFSSSDLQSPSHYIESVISFSSAAAAVVLAINPTIFIAEITISASVCLRGLWALQAGLMLYVDRFVPEGCHILMDVKGGGPTRCDLDESKVRAMAIMDLVLVVDTVVVTIIFIAIYVTTRRFCTKRGGVGPYEPLPTSTGIEIVDHVQMKPIGKNSMQA</sequence>
<dbReference type="AlphaFoldDB" id="A0A0K9PX24"/>
<protein>
    <submittedName>
        <fullName evidence="7">Uncharacterized protein</fullName>
    </submittedName>
</protein>
<evidence type="ECO:0000256" key="5">
    <source>
        <dbReference type="ARBA" id="ARBA00023136"/>
    </source>
</evidence>
<evidence type="ECO:0000256" key="6">
    <source>
        <dbReference type="SAM" id="Phobius"/>
    </source>
</evidence>
<feature type="transmembrane region" description="Helical" evidence="6">
    <location>
        <begin position="226"/>
        <end position="249"/>
    </location>
</feature>
<feature type="transmembrane region" description="Helical" evidence="6">
    <location>
        <begin position="51"/>
        <end position="73"/>
    </location>
</feature>
<keyword evidence="5 6" id="KW-0472">Membrane</keyword>
<comment type="similarity">
    <text evidence="2">Belongs to the TMEM45 family.</text>
</comment>
<dbReference type="PANTHER" id="PTHR47830:SF1">
    <property type="entry name" value="OS11G0534100 PROTEIN"/>
    <property type="match status" value="1"/>
</dbReference>
<feature type="transmembrane region" description="Helical" evidence="6">
    <location>
        <begin position="150"/>
        <end position="170"/>
    </location>
</feature>
<dbReference type="OrthoDB" id="1924702at2759"/>
<comment type="subcellular location">
    <subcellularLocation>
        <location evidence="1">Membrane</location>
        <topology evidence="1">Multi-pass membrane protein</topology>
    </subcellularLocation>
</comment>
<feature type="transmembrane region" description="Helical" evidence="6">
    <location>
        <begin position="112"/>
        <end position="130"/>
    </location>
</feature>
<dbReference type="InterPro" id="IPR006904">
    <property type="entry name" value="DUF716"/>
</dbReference>
<proteinExistence type="inferred from homology"/>
<reference evidence="8" key="1">
    <citation type="journal article" date="2016" name="Nature">
        <title>The genome of the seagrass Zostera marina reveals angiosperm adaptation to the sea.</title>
        <authorList>
            <person name="Olsen J.L."/>
            <person name="Rouze P."/>
            <person name="Verhelst B."/>
            <person name="Lin Y.-C."/>
            <person name="Bayer T."/>
            <person name="Collen J."/>
            <person name="Dattolo E."/>
            <person name="De Paoli E."/>
            <person name="Dittami S."/>
            <person name="Maumus F."/>
            <person name="Michel G."/>
            <person name="Kersting A."/>
            <person name="Lauritano C."/>
            <person name="Lohaus R."/>
            <person name="Toepel M."/>
            <person name="Tonon T."/>
            <person name="Vanneste K."/>
            <person name="Amirebrahimi M."/>
            <person name="Brakel J."/>
            <person name="Bostroem C."/>
            <person name="Chovatia M."/>
            <person name="Grimwood J."/>
            <person name="Jenkins J.W."/>
            <person name="Jueterbock A."/>
            <person name="Mraz A."/>
            <person name="Stam W.T."/>
            <person name="Tice H."/>
            <person name="Bornberg-Bauer E."/>
            <person name="Green P.J."/>
            <person name="Pearson G.A."/>
            <person name="Procaccini G."/>
            <person name="Duarte C.M."/>
            <person name="Schmutz J."/>
            <person name="Reusch T.B.H."/>
            <person name="Van de Peer Y."/>
        </authorList>
    </citation>
    <scope>NUCLEOTIDE SEQUENCE [LARGE SCALE GENOMIC DNA]</scope>
    <source>
        <strain evidence="8">cv. Finnish</strain>
    </source>
</reference>
<feature type="transmembrane region" description="Helical" evidence="6">
    <location>
        <begin position="182"/>
        <end position="206"/>
    </location>
</feature>
<dbReference type="EMBL" id="LFYR01000620">
    <property type="protein sequence ID" value="KMZ72765.1"/>
    <property type="molecule type" value="Genomic_DNA"/>
</dbReference>
<evidence type="ECO:0000256" key="4">
    <source>
        <dbReference type="ARBA" id="ARBA00022989"/>
    </source>
</evidence>
<dbReference type="Pfam" id="PF04819">
    <property type="entry name" value="DUF716"/>
    <property type="match status" value="1"/>
</dbReference>
<name>A0A0K9PX24_ZOSMR</name>
<evidence type="ECO:0000256" key="2">
    <source>
        <dbReference type="ARBA" id="ARBA00006948"/>
    </source>
</evidence>
<dbReference type="GO" id="GO:0016020">
    <property type="term" value="C:membrane"/>
    <property type="evidence" value="ECO:0007669"/>
    <property type="project" value="UniProtKB-SubCell"/>
</dbReference>
<evidence type="ECO:0000256" key="3">
    <source>
        <dbReference type="ARBA" id="ARBA00022692"/>
    </source>
</evidence>